<proteinExistence type="predicted"/>
<sequence>MVHSRTVYTALFAIAGSASSVLAVPISSSSSSSAPTGSTLAATATASGIGIAPASTSDLVVPSGSVPNSRRSEAVDVLVDDVNKCGNGEEDEEIEDEDKLDLALITVPTHEEDHVMNVMTPHPGLDGSSIESGKEDVTLGINIGARTPIEEDKEPLIPKTSSIPGAGHNAPGAPPNPGNSSSSNNKVHLNSYAIIEYHFVILITIFTLTTWAWVTVSILYVYAH</sequence>
<gene>
    <name evidence="1" type="ORF">F5876DRAFT_69935</name>
</gene>
<organism evidence="1 2">
    <name type="scientific">Lentinula aff. lateritia</name>
    <dbReference type="NCBI Taxonomy" id="2804960"/>
    <lineage>
        <taxon>Eukaryota</taxon>
        <taxon>Fungi</taxon>
        <taxon>Dikarya</taxon>
        <taxon>Basidiomycota</taxon>
        <taxon>Agaricomycotina</taxon>
        <taxon>Agaricomycetes</taxon>
        <taxon>Agaricomycetidae</taxon>
        <taxon>Agaricales</taxon>
        <taxon>Marasmiineae</taxon>
        <taxon>Omphalotaceae</taxon>
        <taxon>Lentinula</taxon>
    </lineage>
</organism>
<comment type="caution">
    <text evidence="1">The sequence shown here is derived from an EMBL/GenBank/DDBJ whole genome shotgun (WGS) entry which is preliminary data.</text>
</comment>
<accession>A0ACC1TKP5</accession>
<evidence type="ECO:0000313" key="2">
    <source>
        <dbReference type="Proteomes" id="UP001163835"/>
    </source>
</evidence>
<reference evidence="1" key="1">
    <citation type="submission" date="2022-09" db="EMBL/GenBank/DDBJ databases">
        <title>A Global Phylogenomic Analysis of the Shiitake Genus Lentinula.</title>
        <authorList>
            <consortium name="DOE Joint Genome Institute"/>
            <person name="Sierra-Patev S."/>
            <person name="Min B."/>
            <person name="Naranjo-Ortiz M."/>
            <person name="Looney B."/>
            <person name="Konkel Z."/>
            <person name="Slot J.C."/>
            <person name="Sakamoto Y."/>
            <person name="Steenwyk J.L."/>
            <person name="Rokas A."/>
            <person name="Carro J."/>
            <person name="Camarero S."/>
            <person name="Ferreira P."/>
            <person name="Molpeceres G."/>
            <person name="Ruiz-Duenas F.J."/>
            <person name="Serrano A."/>
            <person name="Henrissat B."/>
            <person name="Drula E."/>
            <person name="Hughes K.W."/>
            <person name="Mata J.L."/>
            <person name="Ishikawa N.K."/>
            <person name="Vargas-Isla R."/>
            <person name="Ushijima S."/>
            <person name="Smith C.A."/>
            <person name="Ahrendt S."/>
            <person name="Andreopoulos W."/>
            <person name="He G."/>
            <person name="Labutti K."/>
            <person name="Lipzen A."/>
            <person name="Ng V."/>
            <person name="Riley R."/>
            <person name="Sandor L."/>
            <person name="Barry K."/>
            <person name="Martinez A.T."/>
            <person name="Xiao Y."/>
            <person name="Gibbons J.G."/>
            <person name="Terashima K."/>
            <person name="Grigoriev I.V."/>
            <person name="Hibbett D.S."/>
        </authorList>
    </citation>
    <scope>NUCLEOTIDE SEQUENCE</scope>
    <source>
        <strain evidence="1">TMI1499</strain>
    </source>
</reference>
<evidence type="ECO:0000313" key="1">
    <source>
        <dbReference type="EMBL" id="KAJ3805279.1"/>
    </source>
</evidence>
<protein>
    <submittedName>
        <fullName evidence="1">Uncharacterized protein</fullName>
    </submittedName>
</protein>
<keyword evidence="2" id="KW-1185">Reference proteome</keyword>
<dbReference type="EMBL" id="MU795634">
    <property type="protein sequence ID" value="KAJ3805279.1"/>
    <property type="molecule type" value="Genomic_DNA"/>
</dbReference>
<dbReference type="Proteomes" id="UP001163835">
    <property type="component" value="Unassembled WGS sequence"/>
</dbReference>
<name>A0ACC1TKP5_9AGAR</name>